<organism evidence="2 3">
    <name type="scientific">Delftia acidovorans</name>
    <name type="common">Pseudomonas acidovorans</name>
    <name type="synonym">Comamonas acidovorans</name>
    <dbReference type="NCBI Taxonomy" id="80866"/>
    <lineage>
        <taxon>Bacteria</taxon>
        <taxon>Pseudomonadati</taxon>
        <taxon>Pseudomonadota</taxon>
        <taxon>Betaproteobacteria</taxon>
        <taxon>Burkholderiales</taxon>
        <taxon>Comamonadaceae</taxon>
        <taxon>Delftia</taxon>
    </lineage>
</organism>
<evidence type="ECO:0000256" key="1">
    <source>
        <dbReference type="SAM" id="SignalP"/>
    </source>
</evidence>
<proteinExistence type="predicted"/>
<feature type="signal peptide" evidence="1">
    <location>
        <begin position="1"/>
        <end position="27"/>
    </location>
</feature>
<protein>
    <submittedName>
        <fullName evidence="2">Uncharacterized protein</fullName>
    </submittedName>
</protein>
<accession>A0A7T2VZ68</accession>
<gene>
    <name evidence="2" type="ORF">I6G66_27395</name>
</gene>
<reference evidence="2 3" key="1">
    <citation type="submission" date="2020-12" db="EMBL/GenBank/DDBJ databases">
        <title>FDA dAtabase for Regulatory Grade micrObial Sequences (FDA-ARGOS): Supporting development and validation of Infectious Disease Dx tests.</title>
        <authorList>
            <person name="Sproer C."/>
            <person name="Gronow S."/>
            <person name="Severitt S."/>
            <person name="Schroder I."/>
            <person name="Tallon L."/>
            <person name="Sadzewicz L."/>
            <person name="Zhao X."/>
            <person name="Boylan J."/>
            <person name="Ott S."/>
            <person name="Bowen H."/>
            <person name="Vavikolanu K."/>
            <person name="Mehta A."/>
            <person name="Aluvathingal J."/>
            <person name="Nadendla S."/>
            <person name="Lowell S."/>
            <person name="Myers T."/>
            <person name="Yan Y."/>
            <person name="Sichtig H."/>
        </authorList>
    </citation>
    <scope>NUCLEOTIDE SEQUENCE [LARGE SCALE GENOMIC DNA]</scope>
    <source>
        <strain evidence="2 3">FDAARGOS_909</strain>
    </source>
</reference>
<dbReference type="Proteomes" id="UP000594778">
    <property type="component" value="Chromosome"/>
</dbReference>
<dbReference type="AlphaFoldDB" id="A0A7T2VZ68"/>
<sequence>MMTTARMLRSICLGLLTPGLTHAFAQANWPEIPLPEHARSYHIGQQMDLDGLPMRLTGFAIRSTPRQTGDWFVRTLGQPLMDDQRDGQRILGRAQGEHYVTIRLEPTPDGGTRGLVAVTHLRAALSGKARSQEERARWRSLLPAGTEIASLLNTQDGGQVSTHLIATNRHGEALNAQRLTAALQEQGYALERRFDAATDTKAHAFGSENGAITVLMRGPGKEATAVISRNALGLTSIVLVTSVAVETTP</sequence>
<feature type="chain" id="PRO_5033046801" evidence="1">
    <location>
        <begin position="28"/>
        <end position="249"/>
    </location>
</feature>
<dbReference type="EMBL" id="CP065668">
    <property type="protein sequence ID" value="QPS07947.1"/>
    <property type="molecule type" value="Genomic_DNA"/>
</dbReference>
<evidence type="ECO:0000313" key="2">
    <source>
        <dbReference type="EMBL" id="QPS07947.1"/>
    </source>
</evidence>
<keyword evidence="1" id="KW-0732">Signal</keyword>
<evidence type="ECO:0000313" key="3">
    <source>
        <dbReference type="Proteomes" id="UP000594778"/>
    </source>
</evidence>
<name>A0A7T2VZ68_DELAC</name>